<reference evidence="1" key="1">
    <citation type="submission" date="2014-09" db="EMBL/GenBank/DDBJ databases">
        <title>Genome sequence of the luminous mushroom Mycena chlorophos for searching fungal bioluminescence genes.</title>
        <authorList>
            <person name="Tanaka Y."/>
            <person name="Kasuga D."/>
            <person name="Oba Y."/>
            <person name="Hase S."/>
            <person name="Sato K."/>
            <person name="Oba Y."/>
            <person name="Sakakibara Y."/>
        </authorList>
    </citation>
    <scope>NUCLEOTIDE SEQUENCE</scope>
</reference>
<evidence type="ECO:0000313" key="1">
    <source>
        <dbReference type="EMBL" id="GAT50786.1"/>
    </source>
</evidence>
<evidence type="ECO:0000313" key="2">
    <source>
        <dbReference type="Proteomes" id="UP000815677"/>
    </source>
</evidence>
<dbReference type="Proteomes" id="UP000815677">
    <property type="component" value="Unassembled WGS sequence"/>
</dbReference>
<gene>
    <name evidence="1" type="ORF">MCHLO_07984</name>
</gene>
<name>A0ABQ0LLK8_MYCCL</name>
<accession>A0ABQ0LLK8</accession>
<dbReference type="EMBL" id="DF846629">
    <property type="protein sequence ID" value="GAT50786.1"/>
    <property type="molecule type" value="Genomic_DNA"/>
</dbReference>
<keyword evidence="2" id="KW-1185">Reference proteome</keyword>
<proteinExistence type="predicted"/>
<protein>
    <submittedName>
        <fullName evidence="1">Uncharacterized protein</fullName>
    </submittedName>
</protein>
<organism evidence="1 2">
    <name type="scientific">Mycena chlorophos</name>
    <name type="common">Agaric fungus</name>
    <name type="synonym">Agaricus chlorophos</name>
    <dbReference type="NCBI Taxonomy" id="658473"/>
    <lineage>
        <taxon>Eukaryota</taxon>
        <taxon>Fungi</taxon>
        <taxon>Dikarya</taxon>
        <taxon>Basidiomycota</taxon>
        <taxon>Agaricomycotina</taxon>
        <taxon>Agaricomycetes</taxon>
        <taxon>Agaricomycetidae</taxon>
        <taxon>Agaricales</taxon>
        <taxon>Marasmiineae</taxon>
        <taxon>Mycenaceae</taxon>
        <taxon>Mycena</taxon>
    </lineage>
</organism>
<sequence length="74" mass="8032">MPNEGVRDTTSPHAPLSALANIPRVGCRSWPRSGTGFLTGFRASLRHLPIPDTSFTILSRQATASITLQTTLRE</sequence>